<gene>
    <name evidence="2" type="ORF">DEJ50_14910</name>
</gene>
<dbReference type="AlphaFoldDB" id="A0A5P2D199"/>
<organism evidence="2 3">
    <name type="scientific">Streptomyces venezuelae</name>
    <dbReference type="NCBI Taxonomy" id="54571"/>
    <lineage>
        <taxon>Bacteria</taxon>
        <taxon>Bacillati</taxon>
        <taxon>Actinomycetota</taxon>
        <taxon>Actinomycetes</taxon>
        <taxon>Kitasatosporales</taxon>
        <taxon>Streptomycetaceae</taxon>
        <taxon>Streptomyces</taxon>
    </lineage>
</organism>
<dbReference type="Gene3D" id="3.40.50.720">
    <property type="entry name" value="NAD(P)-binding Rossmann-like Domain"/>
    <property type="match status" value="1"/>
</dbReference>
<dbReference type="InterPro" id="IPR016040">
    <property type="entry name" value="NAD(P)-bd_dom"/>
</dbReference>
<dbReference type="Pfam" id="PF13460">
    <property type="entry name" value="NAD_binding_10"/>
    <property type="match status" value="1"/>
</dbReference>
<dbReference type="SUPFAM" id="SSF51735">
    <property type="entry name" value="NAD(P)-binding Rossmann-fold domains"/>
    <property type="match status" value="1"/>
</dbReference>
<dbReference type="Gene3D" id="3.90.25.10">
    <property type="entry name" value="UDP-galactose 4-epimerase, domain 1"/>
    <property type="match status" value="1"/>
</dbReference>
<dbReference type="PANTHER" id="PTHR43162">
    <property type="match status" value="1"/>
</dbReference>
<dbReference type="PANTHER" id="PTHR43162:SF1">
    <property type="entry name" value="PRESTALK A DIFFERENTIATION PROTEIN A"/>
    <property type="match status" value="1"/>
</dbReference>
<dbReference type="InterPro" id="IPR051604">
    <property type="entry name" value="Ergot_Alk_Oxidoreductase"/>
</dbReference>
<dbReference type="Proteomes" id="UP000325211">
    <property type="component" value="Chromosome"/>
</dbReference>
<proteinExistence type="predicted"/>
<dbReference type="InterPro" id="IPR036291">
    <property type="entry name" value="NAD(P)-bd_dom_sf"/>
</dbReference>
<dbReference type="RefSeq" id="WP_150208507.1">
    <property type="nucleotide sequence ID" value="NZ_CP029190.1"/>
</dbReference>
<evidence type="ECO:0000313" key="2">
    <source>
        <dbReference type="EMBL" id="QES48914.1"/>
    </source>
</evidence>
<evidence type="ECO:0000259" key="1">
    <source>
        <dbReference type="Pfam" id="PF13460"/>
    </source>
</evidence>
<feature type="domain" description="NAD(P)-binding" evidence="1">
    <location>
        <begin position="8"/>
        <end position="181"/>
    </location>
</feature>
<evidence type="ECO:0000313" key="3">
    <source>
        <dbReference type="Proteomes" id="UP000325211"/>
    </source>
</evidence>
<reference evidence="2 3" key="1">
    <citation type="submission" date="2018-05" db="EMBL/GenBank/DDBJ databases">
        <title>Streptomyces venezuelae.</title>
        <authorList>
            <person name="Kim W."/>
            <person name="Lee N."/>
            <person name="Cho B.-K."/>
        </authorList>
    </citation>
    <scope>NUCLEOTIDE SEQUENCE [LARGE SCALE GENOMIC DNA]</scope>
    <source>
        <strain evidence="2 3">ATCC 21782</strain>
    </source>
</reference>
<name>A0A5P2D199_STRVZ</name>
<protein>
    <recommendedName>
        <fullName evidence="1">NAD(P)-binding domain-containing protein</fullName>
    </recommendedName>
</protein>
<accession>A0A5P2D199</accession>
<dbReference type="EMBL" id="CP029190">
    <property type="protein sequence ID" value="QES48914.1"/>
    <property type="molecule type" value="Genomic_DNA"/>
</dbReference>
<dbReference type="OrthoDB" id="116343at2"/>
<sequence length="282" mass="29244">MKPVVVTGATGAVGRYVAHGLGSAGRLLVRDAGRAAALGLPGRVLVGDYREPEGLRRAFEGAGAVFAVTNNPLRPADDENIVAAARAAGVGHVVKVSWLGVADPGADDLVARWNREAEERLRASGLLWTVLRLRSPMSNALGWAAGVRAEGVVRALGGDAATAAVDPRDVAEVAVAAVRDPAAHAGRVYGLTGPVALSARQQTAELAAVLGRPLRFEELSEEQALAGWRRKLPEPVAQALLAAARRRADGAAASVLPTVAEVTGRAPGTFRGWAERCRGSFV</sequence>